<feature type="domain" description="Sushi" evidence="6">
    <location>
        <begin position="257"/>
        <end position="318"/>
    </location>
</feature>
<keyword evidence="2" id="KW-0677">Repeat</keyword>
<dbReference type="InterPro" id="IPR035976">
    <property type="entry name" value="Sushi/SCR/CCP_sf"/>
</dbReference>
<evidence type="ECO:0000256" key="1">
    <source>
        <dbReference type="ARBA" id="ARBA00022729"/>
    </source>
</evidence>
<dbReference type="InterPro" id="IPR051277">
    <property type="entry name" value="SEZ6_CSMD_C4BPB_Regulators"/>
</dbReference>
<keyword evidence="3 4" id="KW-1015">Disulfide bond</keyword>
<comment type="caution">
    <text evidence="4">Lacks conserved residue(s) required for the propagation of feature annotation.</text>
</comment>
<proteinExistence type="predicted"/>
<reference evidence="7 8" key="1">
    <citation type="submission" date="2022-12" db="EMBL/GenBank/DDBJ databases">
        <title>Chromosome-level genome of Tegillarca granosa.</title>
        <authorList>
            <person name="Kim J."/>
        </authorList>
    </citation>
    <scope>NUCLEOTIDE SEQUENCE [LARGE SCALE GENOMIC DNA]</scope>
    <source>
        <strain evidence="7">Teg-2019</strain>
        <tissue evidence="7">Adductor muscle</tissue>
    </source>
</reference>
<dbReference type="Pfam" id="PF00084">
    <property type="entry name" value="Sushi"/>
    <property type="match status" value="9"/>
</dbReference>
<evidence type="ECO:0000259" key="6">
    <source>
        <dbReference type="PROSITE" id="PS50923"/>
    </source>
</evidence>
<feature type="domain" description="Sushi" evidence="6">
    <location>
        <begin position="134"/>
        <end position="197"/>
    </location>
</feature>
<feature type="disulfide bond" evidence="4">
    <location>
        <begin position="409"/>
        <end position="436"/>
    </location>
</feature>
<feature type="domain" description="Sushi" evidence="6">
    <location>
        <begin position="68"/>
        <end position="126"/>
    </location>
</feature>
<evidence type="ECO:0000256" key="4">
    <source>
        <dbReference type="PROSITE-ProRule" id="PRU00302"/>
    </source>
</evidence>
<feature type="disulfide bond" evidence="4">
    <location>
        <begin position="97"/>
        <end position="124"/>
    </location>
</feature>
<sequence length="644" mass="72090">MKYYIFVICCFCLCSILGAVQQSCSPRKPHVGNRKCKKSCRTKADCVSPKKDCVCDGTCGFSCINTNTDCEHIRIPEHGSVTITPYNKFGAVARYRCNDGYSLKGVHFRVCQGDRTWSDAEPICIIDTNLPEKVECKKPPIVHNAHHNGAEDQEYFDLGVMLLYACDEGFSSSENKVDRAWCVGGGVWVGPNMTCNHAGCPLPNTILNGGYFAPGTNNKGAKLTYYCNDGYHLSNLEYRTCLPDGTWDGHEPSCEKVLCGIPPEVEHARHDGNGESERYPSGRQLTYKCEPGYFREGNARAMCNGDGVWVGLSLTCSARNCGFPGEIDNGWRSGYMFEYPHQVSYQCKEGYDMEGDSIRRCEANGKWSGRLPRCIEFNEAVECVHLTAPIHGRLFGSGNAFGTLIRIECDIGFKLVGPEERRCQSDRQWSGRETRCRQIDCGMPEPFYNGYVLGLNTSVGAVIFFSCNARTNFEGKSFEATCQENGEWSSPPPTCWAPCPSPPKHIDNGLRIYEGLKHGNRARYQCWNGYQLNGMDEGADFLVCELGKWRGGNPTCDRLFEFSHYITKIKHGIRIHFECDYGYARLGPSGATCVNGKWRPDLNKPGTKCVKKLHPHFPLQWIPCFNTVLSQRQYLDILQKNGNG</sequence>
<dbReference type="PANTHER" id="PTHR45656">
    <property type="entry name" value="PROTEIN CBR-CLEC-78"/>
    <property type="match status" value="1"/>
</dbReference>
<dbReference type="PROSITE" id="PS50923">
    <property type="entry name" value="SUSHI"/>
    <property type="match status" value="7"/>
</dbReference>
<dbReference type="EMBL" id="JARBDR010000919">
    <property type="protein sequence ID" value="KAJ8300265.1"/>
    <property type="molecule type" value="Genomic_DNA"/>
</dbReference>
<keyword evidence="8" id="KW-1185">Reference proteome</keyword>
<keyword evidence="1 5" id="KW-0732">Signal</keyword>
<feature type="domain" description="Sushi" evidence="6">
    <location>
        <begin position="497"/>
        <end position="558"/>
    </location>
</feature>
<evidence type="ECO:0000256" key="3">
    <source>
        <dbReference type="ARBA" id="ARBA00023157"/>
    </source>
</evidence>
<feature type="domain" description="Sushi" evidence="6">
    <location>
        <begin position="198"/>
        <end position="256"/>
    </location>
</feature>
<evidence type="ECO:0000313" key="7">
    <source>
        <dbReference type="EMBL" id="KAJ8300265.1"/>
    </source>
</evidence>
<keyword evidence="4" id="KW-0768">Sushi</keyword>
<dbReference type="Gene3D" id="2.10.70.10">
    <property type="entry name" value="Complement Module, domain 1"/>
    <property type="match status" value="9"/>
</dbReference>
<feature type="domain" description="Sushi" evidence="6">
    <location>
        <begin position="381"/>
        <end position="438"/>
    </location>
</feature>
<dbReference type="SMART" id="SM00032">
    <property type="entry name" value="CCP"/>
    <property type="match status" value="9"/>
</dbReference>
<dbReference type="PANTHER" id="PTHR45656:SF4">
    <property type="entry name" value="PROTEIN CBR-CLEC-78"/>
    <property type="match status" value="1"/>
</dbReference>
<evidence type="ECO:0000256" key="2">
    <source>
        <dbReference type="ARBA" id="ARBA00022737"/>
    </source>
</evidence>
<dbReference type="Proteomes" id="UP001217089">
    <property type="component" value="Unassembled WGS sequence"/>
</dbReference>
<dbReference type="CDD" id="cd00033">
    <property type="entry name" value="CCP"/>
    <property type="match status" value="8"/>
</dbReference>
<feature type="chain" id="PRO_5046891042" description="Sushi domain-containing protein" evidence="5">
    <location>
        <begin position="23"/>
        <end position="644"/>
    </location>
</feature>
<feature type="signal peptide" evidence="5">
    <location>
        <begin position="1"/>
        <end position="22"/>
    </location>
</feature>
<evidence type="ECO:0000313" key="8">
    <source>
        <dbReference type="Proteomes" id="UP001217089"/>
    </source>
</evidence>
<organism evidence="7 8">
    <name type="scientific">Tegillarca granosa</name>
    <name type="common">Malaysian cockle</name>
    <name type="synonym">Anadara granosa</name>
    <dbReference type="NCBI Taxonomy" id="220873"/>
    <lineage>
        <taxon>Eukaryota</taxon>
        <taxon>Metazoa</taxon>
        <taxon>Spiralia</taxon>
        <taxon>Lophotrochozoa</taxon>
        <taxon>Mollusca</taxon>
        <taxon>Bivalvia</taxon>
        <taxon>Autobranchia</taxon>
        <taxon>Pteriomorphia</taxon>
        <taxon>Arcoida</taxon>
        <taxon>Arcoidea</taxon>
        <taxon>Arcidae</taxon>
        <taxon>Tegillarca</taxon>
    </lineage>
</organism>
<comment type="caution">
    <text evidence="7">The sequence shown here is derived from an EMBL/GenBank/DDBJ whole genome shotgun (WGS) entry which is preliminary data.</text>
</comment>
<protein>
    <recommendedName>
        <fullName evidence="6">Sushi domain-containing protein</fullName>
    </recommendedName>
</protein>
<accession>A0ABQ9E9W2</accession>
<feature type="disulfide bond" evidence="4">
    <location>
        <begin position="347"/>
        <end position="374"/>
    </location>
</feature>
<gene>
    <name evidence="7" type="ORF">KUTeg_021784</name>
</gene>
<feature type="disulfide bond" evidence="4">
    <location>
        <begin position="227"/>
        <end position="254"/>
    </location>
</feature>
<dbReference type="InterPro" id="IPR000436">
    <property type="entry name" value="Sushi_SCR_CCP_dom"/>
</dbReference>
<feature type="domain" description="Sushi" evidence="6">
    <location>
        <begin position="319"/>
        <end position="376"/>
    </location>
</feature>
<name>A0ABQ9E9W2_TEGGR</name>
<dbReference type="SUPFAM" id="SSF57535">
    <property type="entry name" value="Complement control module/SCR domain"/>
    <property type="match status" value="9"/>
</dbReference>
<feature type="disulfide bond" evidence="4">
    <location>
        <begin position="289"/>
        <end position="316"/>
    </location>
</feature>
<evidence type="ECO:0000256" key="5">
    <source>
        <dbReference type="SAM" id="SignalP"/>
    </source>
</evidence>